<protein>
    <submittedName>
        <fullName evidence="1">YcjF family protein</fullName>
    </submittedName>
</protein>
<keyword evidence="2" id="KW-1185">Reference proteome</keyword>
<gene>
    <name evidence="1" type="ORF">ACFQ0V_07815</name>
</gene>
<proteinExistence type="predicted"/>
<evidence type="ECO:0000313" key="2">
    <source>
        <dbReference type="Proteomes" id="UP001596976"/>
    </source>
</evidence>
<accession>A0ABW3H039</accession>
<organism evidence="1 2">
    <name type="scientific">Savagea faecisuis</name>
    <dbReference type="NCBI Taxonomy" id="1274803"/>
    <lineage>
        <taxon>Bacteria</taxon>
        <taxon>Bacillati</taxon>
        <taxon>Bacillota</taxon>
        <taxon>Bacilli</taxon>
        <taxon>Bacillales</taxon>
        <taxon>Caryophanaceae</taxon>
        <taxon>Savagea</taxon>
    </lineage>
</organism>
<dbReference type="Proteomes" id="UP001596976">
    <property type="component" value="Unassembled WGS sequence"/>
</dbReference>
<sequence length="298" mass="33575">MQQLKILVVGQQVEAIYERFVALDSERFALTIVQGYTDETTYEDFSKRVQQYSEVGEDVIVYTIQSNERWKEIDEQTLKFLRGHDKRVVVLQVGQASISEKREEEWAKEQVDYVNLNAVEDLNSFLHQLGERQVQFAELDQVKEEVEKSIRRHVGIAFAVGFTPIPFADGPILLANQAKMLSKAMQRYDLGSLTRQIQTIVGALGLGQVVSQFGRYAVSQVAKLIPGVGTVAGGVINGAVASAITTALGLTISELSYRVKREMILDPNVSKKELIDRIFTKEEAKQLFDQFLKKEQQS</sequence>
<comment type="caution">
    <text evidence="1">The sequence shown here is derived from an EMBL/GenBank/DDBJ whole genome shotgun (WGS) entry which is preliminary data.</text>
</comment>
<evidence type="ECO:0000313" key="1">
    <source>
        <dbReference type="EMBL" id="MFD0943683.1"/>
    </source>
</evidence>
<dbReference type="EMBL" id="JBHTJF010000023">
    <property type="protein sequence ID" value="MFD0943683.1"/>
    <property type="molecule type" value="Genomic_DNA"/>
</dbReference>
<reference evidence="2" key="1">
    <citation type="journal article" date="2019" name="Int. J. Syst. Evol. Microbiol.">
        <title>The Global Catalogue of Microorganisms (GCM) 10K type strain sequencing project: providing services to taxonomists for standard genome sequencing and annotation.</title>
        <authorList>
            <consortium name="The Broad Institute Genomics Platform"/>
            <consortium name="The Broad Institute Genome Sequencing Center for Infectious Disease"/>
            <person name="Wu L."/>
            <person name="Ma J."/>
        </authorList>
    </citation>
    <scope>NUCLEOTIDE SEQUENCE [LARGE SCALE GENOMIC DNA]</scope>
    <source>
        <strain evidence="2">CCUG 63563</strain>
    </source>
</reference>
<dbReference type="RefSeq" id="WP_381011947.1">
    <property type="nucleotide sequence ID" value="NZ_JBHTJF010000023.1"/>
</dbReference>
<name>A0ABW3H039_9BACL</name>